<dbReference type="Proteomes" id="UP001597299">
    <property type="component" value="Unassembled WGS sequence"/>
</dbReference>
<dbReference type="RefSeq" id="WP_213355448.1">
    <property type="nucleotide sequence ID" value="NZ_JAHBGB010000044.1"/>
</dbReference>
<comment type="caution">
    <text evidence="1">The sequence shown here is derived from an EMBL/GenBank/DDBJ whole genome shotgun (WGS) entry which is preliminary data.</text>
</comment>
<evidence type="ECO:0000313" key="1">
    <source>
        <dbReference type="EMBL" id="MFD2138816.1"/>
    </source>
</evidence>
<evidence type="ECO:0000313" key="2">
    <source>
        <dbReference type="Proteomes" id="UP001597299"/>
    </source>
</evidence>
<gene>
    <name evidence="1" type="ORF">ACFSNC_00240</name>
</gene>
<name>A0ABW4YRE1_9HYPH</name>
<proteinExistence type="predicted"/>
<sequence>MSRLVSPASLIDLAICAGSCSAFKWAALRSQRDRGASWSLRSDEGEAFAAGGILPGGGAWFVATPAAARHLVAILRAIRSTLDGQPMPIRVEIRTPAGERIARLAGFVPEAGAVWVRHG</sequence>
<keyword evidence="2" id="KW-1185">Reference proteome</keyword>
<organism evidence="1 2">
    <name type="scientific">Ancylobacter oerskovii</name>
    <dbReference type="NCBI Taxonomy" id="459519"/>
    <lineage>
        <taxon>Bacteria</taxon>
        <taxon>Pseudomonadati</taxon>
        <taxon>Pseudomonadota</taxon>
        <taxon>Alphaproteobacteria</taxon>
        <taxon>Hyphomicrobiales</taxon>
        <taxon>Xanthobacteraceae</taxon>
        <taxon>Ancylobacter</taxon>
    </lineage>
</organism>
<protein>
    <submittedName>
        <fullName evidence="1">Uncharacterized protein</fullName>
    </submittedName>
</protein>
<dbReference type="EMBL" id="JBHUHD010000001">
    <property type="protein sequence ID" value="MFD2138816.1"/>
    <property type="molecule type" value="Genomic_DNA"/>
</dbReference>
<accession>A0ABW4YRE1</accession>
<reference evidence="2" key="1">
    <citation type="journal article" date="2019" name="Int. J. Syst. Evol. Microbiol.">
        <title>The Global Catalogue of Microorganisms (GCM) 10K type strain sequencing project: providing services to taxonomists for standard genome sequencing and annotation.</title>
        <authorList>
            <consortium name="The Broad Institute Genomics Platform"/>
            <consortium name="The Broad Institute Genome Sequencing Center for Infectious Disease"/>
            <person name="Wu L."/>
            <person name="Ma J."/>
        </authorList>
    </citation>
    <scope>NUCLEOTIDE SEQUENCE [LARGE SCALE GENOMIC DNA]</scope>
    <source>
        <strain evidence="2">CCM 7435</strain>
    </source>
</reference>